<evidence type="ECO:0000256" key="7">
    <source>
        <dbReference type="SAM" id="Phobius"/>
    </source>
</evidence>
<dbReference type="PANTHER" id="PTHR42751:SF4">
    <property type="entry name" value="K(+)_H(+) ANTIPORTER SUBUNIT KHTU"/>
    <property type="match status" value="1"/>
</dbReference>
<dbReference type="Gene3D" id="1.20.1530.20">
    <property type="match status" value="1"/>
</dbReference>
<dbReference type="Proteomes" id="UP000295197">
    <property type="component" value="Unassembled WGS sequence"/>
</dbReference>
<dbReference type="GO" id="GO:1902600">
    <property type="term" value="P:proton transmembrane transport"/>
    <property type="evidence" value="ECO:0007669"/>
    <property type="project" value="InterPro"/>
</dbReference>
<feature type="transmembrane region" description="Helical" evidence="7">
    <location>
        <begin position="206"/>
        <end position="231"/>
    </location>
</feature>
<comment type="subcellular location">
    <subcellularLocation>
        <location evidence="1">Membrane</location>
        <topology evidence="1">Multi-pass membrane protein</topology>
    </subcellularLocation>
</comment>
<proteinExistence type="inferred from homology"/>
<evidence type="ECO:0000256" key="3">
    <source>
        <dbReference type="ARBA" id="ARBA00022448"/>
    </source>
</evidence>
<dbReference type="InterPro" id="IPR038770">
    <property type="entry name" value="Na+/solute_symporter_sf"/>
</dbReference>
<feature type="transmembrane region" description="Helical" evidence="7">
    <location>
        <begin position="378"/>
        <end position="400"/>
    </location>
</feature>
<gene>
    <name evidence="9" type="ORF">EDC17_100113</name>
</gene>
<organism evidence="9 10">
    <name type="scientific">Sphingobacterium alimentarium</name>
    <dbReference type="NCBI Taxonomy" id="797292"/>
    <lineage>
        <taxon>Bacteria</taxon>
        <taxon>Pseudomonadati</taxon>
        <taxon>Bacteroidota</taxon>
        <taxon>Sphingobacteriia</taxon>
        <taxon>Sphingobacteriales</taxon>
        <taxon>Sphingobacteriaceae</taxon>
        <taxon>Sphingobacterium</taxon>
    </lineage>
</organism>
<keyword evidence="4 7" id="KW-0812">Transmembrane</keyword>
<accession>A0A4R3VWY4</accession>
<feature type="transmembrane region" description="Helical" evidence="7">
    <location>
        <begin position="176"/>
        <end position="200"/>
    </location>
</feature>
<evidence type="ECO:0000313" key="9">
    <source>
        <dbReference type="EMBL" id="TCV20674.1"/>
    </source>
</evidence>
<evidence type="ECO:0000256" key="4">
    <source>
        <dbReference type="ARBA" id="ARBA00022692"/>
    </source>
</evidence>
<feature type="transmembrane region" description="Helical" evidence="7">
    <location>
        <begin position="266"/>
        <end position="285"/>
    </location>
</feature>
<dbReference type="EMBL" id="SMBZ01000001">
    <property type="protein sequence ID" value="TCV20674.1"/>
    <property type="molecule type" value="Genomic_DNA"/>
</dbReference>
<evidence type="ECO:0000256" key="2">
    <source>
        <dbReference type="ARBA" id="ARBA00005551"/>
    </source>
</evidence>
<evidence type="ECO:0000259" key="8">
    <source>
        <dbReference type="Pfam" id="PF00999"/>
    </source>
</evidence>
<dbReference type="Pfam" id="PF00999">
    <property type="entry name" value="Na_H_Exchanger"/>
    <property type="match status" value="1"/>
</dbReference>
<evidence type="ECO:0000313" key="10">
    <source>
        <dbReference type="Proteomes" id="UP000295197"/>
    </source>
</evidence>
<name>A0A4R3VWY4_9SPHI</name>
<feature type="domain" description="Cation/H+ exchanger transmembrane" evidence="8">
    <location>
        <begin position="17"/>
        <end position="401"/>
    </location>
</feature>
<keyword evidence="10" id="KW-1185">Reference proteome</keyword>
<keyword evidence="3" id="KW-0813">Transport</keyword>
<keyword evidence="5 7" id="KW-1133">Transmembrane helix</keyword>
<dbReference type="PANTHER" id="PTHR42751">
    <property type="entry name" value="SODIUM/HYDROGEN EXCHANGER FAMILY/TRKA DOMAIN PROTEIN"/>
    <property type="match status" value="1"/>
</dbReference>
<keyword evidence="6 7" id="KW-0472">Membrane</keyword>
<feature type="transmembrane region" description="Helical" evidence="7">
    <location>
        <begin position="86"/>
        <end position="103"/>
    </location>
</feature>
<protein>
    <submittedName>
        <fullName evidence="9">Potassium/proton antiporter membrane subunit (CPA2 family)</fullName>
    </submittedName>
</protein>
<comment type="caution">
    <text evidence="9">The sequence shown here is derived from an EMBL/GenBank/DDBJ whole genome shotgun (WGS) entry which is preliminary data.</text>
</comment>
<sequence>MYMSHIIILEIGIAVFLVASVGLLANRLRFSVIPFFIIIGMLLGNREYPDVIANTLASINNPSITSGFNTLWSFFTFTESKPFIEFMGRLGVLFLLFYLGLEFSVGRLIKSGKSIVTGGTLYVILNFVSGLLIGWLMDLPFKELMVLCGLMTSSSTAIVAKVLTDLKRTANPETEVIMGMIMFDDLFIAMHISFLSGLILAGGTSFWAVTATSLMALGFILAFLIFGRKLVPSIDRILQDKSSELFILIIFSLLFVIAGFSETIHVAEAIGALMAGLVFADSKYLKKIESMVLPFKDFFGAMFFFSFGLSIDIYSLGGAVGWAVLAALITVVCNVASGYFAAHFSKMKPRTSFDIGFTLSARGEFSIIMANIGKAGGLLPIIQSFVVVYVLILSIVSPLLTKESRNIWTGLFGKEDKASKPKKTLAELEATAREEV</sequence>
<dbReference type="AlphaFoldDB" id="A0A4R3VWY4"/>
<feature type="transmembrane region" description="Helical" evidence="7">
    <location>
        <begin position="115"/>
        <end position="137"/>
    </location>
</feature>
<evidence type="ECO:0000256" key="6">
    <source>
        <dbReference type="ARBA" id="ARBA00023136"/>
    </source>
</evidence>
<feature type="transmembrane region" description="Helical" evidence="7">
    <location>
        <begin position="6"/>
        <end position="25"/>
    </location>
</feature>
<reference evidence="9 10" key="1">
    <citation type="submission" date="2019-03" db="EMBL/GenBank/DDBJ databases">
        <title>Genomic Encyclopedia of Type Strains, Phase IV (KMG-IV): sequencing the most valuable type-strain genomes for metagenomic binning, comparative biology and taxonomic classification.</title>
        <authorList>
            <person name="Goeker M."/>
        </authorList>
    </citation>
    <scope>NUCLEOTIDE SEQUENCE [LARGE SCALE GENOMIC DNA]</scope>
    <source>
        <strain evidence="9 10">DSM 22362</strain>
    </source>
</reference>
<feature type="transmembrane region" description="Helical" evidence="7">
    <location>
        <begin position="297"/>
        <end position="316"/>
    </location>
</feature>
<comment type="similarity">
    <text evidence="2">Belongs to the monovalent cation:proton antiporter 2 (CPA2) transporter (TC 2.A.37) family.</text>
</comment>
<feature type="transmembrane region" description="Helical" evidence="7">
    <location>
        <begin position="32"/>
        <end position="48"/>
    </location>
</feature>
<feature type="transmembrane region" description="Helical" evidence="7">
    <location>
        <begin position="322"/>
        <end position="341"/>
    </location>
</feature>
<dbReference type="GO" id="GO:0016020">
    <property type="term" value="C:membrane"/>
    <property type="evidence" value="ECO:0007669"/>
    <property type="project" value="UniProtKB-SubCell"/>
</dbReference>
<dbReference type="GO" id="GO:0015297">
    <property type="term" value="F:antiporter activity"/>
    <property type="evidence" value="ECO:0007669"/>
    <property type="project" value="InterPro"/>
</dbReference>
<evidence type="ECO:0000256" key="1">
    <source>
        <dbReference type="ARBA" id="ARBA00004141"/>
    </source>
</evidence>
<dbReference type="InterPro" id="IPR006153">
    <property type="entry name" value="Cation/H_exchanger_TM"/>
</dbReference>
<evidence type="ECO:0000256" key="5">
    <source>
        <dbReference type="ARBA" id="ARBA00022989"/>
    </source>
</evidence>